<reference evidence="3 4" key="1">
    <citation type="submission" date="2016-12" db="EMBL/GenBank/DDBJ databases">
        <title>Draft Genome Sequence of Mercury Resistant Pseudomonas DRA525.</title>
        <authorList>
            <person name="Drace K.M."/>
        </authorList>
    </citation>
    <scope>NUCLEOTIDE SEQUENCE [LARGE SCALE GENOMIC DNA]</scope>
    <source>
        <strain evidence="3 4">DRA525</strain>
    </source>
</reference>
<gene>
    <name evidence="3" type="ORF">BL240_19285</name>
</gene>
<keyword evidence="2" id="KW-0732">Signal</keyword>
<proteinExistence type="predicted"/>
<dbReference type="AlphaFoldDB" id="A0A1L5PTG8"/>
<accession>A0A1L5PTG8</accession>
<dbReference type="Proteomes" id="UP000185146">
    <property type="component" value="Chromosome"/>
</dbReference>
<feature type="signal peptide" evidence="2">
    <location>
        <begin position="1"/>
        <end position="25"/>
    </location>
</feature>
<feature type="chain" id="PRO_5012092002" description="Translation initiation factor 2" evidence="2">
    <location>
        <begin position="26"/>
        <end position="162"/>
    </location>
</feature>
<dbReference type="EMBL" id="CP018743">
    <property type="protein sequence ID" value="APO83464.1"/>
    <property type="molecule type" value="Genomic_DNA"/>
</dbReference>
<feature type="region of interest" description="Disordered" evidence="1">
    <location>
        <begin position="30"/>
        <end position="129"/>
    </location>
</feature>
<sequence length="162" mass="17543">MNALRRFALILCLVPLGSLAGVAQAAQPAGQAQAAPVQKAKPVQKAAARPAHKQPAKKAGNSKARPARKQVSKEVAKPLPKAKLDLSLPADMVDDLEPNVGSPSPIQRRKPLLPPMFTEKPEASDSPFQLNGRLISNEMQLQLRNDSRRDVEGAAIDFEYRQ</sequence>
<evidence type="ECO:0000256" key="1">
    <source>
        <dbReference type="SAM" id="MobiDB-lite"/>
    </source>
</evidence>
<evidence type="ECO:0008006" key="5">
    <source>
        <dbReference type="Google" id="ProtNLM"/>
    </source>
</evidence>
<evidence type="ECO:0000313" key="4">
    <source>
        <dbReference type="Proteomes" id="UP000185146"/>
    </source>
</evidence>
<protein>
    <recommendedName>
        <fullName evidence="5">Translation initiation factor 2</fullName>
    </recommendedName>
</protein>
<feature type="compositionally biased region" description="Low complexity" evidence="1">
    <location>
        <begin position="30"/>
        <end position="48"/>
    </location>
</feature>
<evidence type="ECO:0000313" key="3">
    <source>
        <dbReference type="EMBL" id="APO83464.1"/>
    </source>
</evidence>
<name>A0A1L5PTG8_PSEPU</name>
<organism evidence="3 4">
    <name type="scientific">Pseudomonas putida</name>
    <name type="common">Arthrobacter siderocapsulatus</name>
    <dbReference type="NCBI Taxonomy" id="303"/>
    <lineage>
        <taxon>Bacteria</taxon>
        <taxon>Pseudomonadati</taxon>
        <taxon>Pseudomonadota</taxon>
        <taxon>Gammaproteobacteria</taxon>
        <taxon>Pseudomonadales</taxon>
        <taxon>Pseudomonadaceae</taxon>
        <taxon>Pseudomonas</taxon>
    </lineage>
</organism>
<dbReference type="RefSeq" id="WP_075045847.1">
    <property type="nucleotide sequence ID" value="NZ_CP018743.1"/>
</dbReference>
<evidence type="ECO:0000256" key="2">
    <source>
        <dbReference type="SAM" id="SignalP"/>
    </source>
</evidence>